<gene>
    <name evidence="1" type="ORF">FQB35_04445</name>
</gene>
<dbReference type="EMBL" id="CP042243">
    <property type="protein sequence ID" value="QEK11669.1"/>
    <property type="molecule type" value="Genomic_DNA"/>
</dbReference>
<dbReference type="Proteomes" id="UP000324646">
    <property type="component" value="Chromosome"/>
</dbReference>
<evidence type="ECO:0008006" key="3">
    <source>
        <dbReference type="Google" id="ProtNLM"/>
    </source>
</evidence>
<dbReference type="KEGG" id="crs:FQB35_04445"/>
<keyword evidence="2" id="KW-1185">Reference proteome</keyword>
<accession>A0A5C0SFI8</accession>
<reference evidence="1 2" key="1">
    <citation type="submission" date="2019-07" db="EMBL/GenBank/DDBJ databases">
        <title>Complete genome of Crassaminicella thermophila SY095.</title>
        <authorList>
            <person name="Li X."/>
        </authorList>
    </citation>
    <scope>NUCLEOTIDE SEQUENCE [LARGE SCALE GENOMIC DNA]</scope>
    <source>
        <strain evidence="1 2">SY095</strain>
    </source>
</reference>
<dbReference type="RefSeq" id="WP_148808824.1">
    <property type="nucleotide sequence ID" value="NZ_CP042243.1"/>
</dbReference>
<evidence type="ECO:0000313" key="2">
    <source>
        <dbReference type="Proteomes" id="UP000324646"/>
    </source>
</evidence>
<dbReference type="Pfam" id="PF16784">
    <property type="entry name" value="HNHc_6"/>
    <property type="match status" value="1"/>
</dbReference>
<sequence>MNEYAEIVGYRELEKGTRLSVIIPEKHLGEYLKRFARDGKVKSEIRLDDGRTITAEQRKKVYATIRDMATYTGYMPEEMKELMKYSYISETGSDYFSLSNCSVTTARLFINYIIEFCFRWNIPLLDHGLNRTDDIGKYLWQCLKYKKCAICGKEAEIHHWDAIGRGIDRKKYDDSKHRKIALCRIHHTEAHTIGRDTFAEKYHVYGIIYKE</sequence>
<proteinExistence type="predicted"/>
<protein>
    <recommendedName>
        <fullName evidence="3">HNHc nuclease</fullName>
    </recommendedName>
</protein>
<dbReference type="AlphaFoldDB" id="A0A5C0SFI8"/>
<evidence type="ECO:0000313" key="1">
    <source>
        <dbReference type="EMBL" id="QEK11669.1"/>
    </source>
</evidence>
<dbReference type="OrthoDB" id="1665841at2"/>
<organism evidence="1 2">
    <name type="scientific">Crassaminicella thermophila</name>
    <dbReference type="NCBI Taxonomy" id="2599308"/>
    <lineage>
        <taxon>Bacteria</taxon>
        <taxon>Bacillati</taxon>
        <taxon>Bacillota</taxon>
        <taxon>Clostridia</taxon>
        <taxon>Eubacteriales</taxon>
        <taxon>Clostridiaceae</taxon>
        <taxon>Crassaminicella</taxon>
    </lineage>
</organism>
<name>A0A5C0SFI8_CRATE</name>
<dbReference type="InterPro" id="IPR041242">
    <property type="entry name" value="HNHc_6"/>
</dbReference>